<feature type="region of interest" description="Disordered" evidence="1">
    <location>
        <begin position="103"/>
        <end position="126"/>
    </location>
</feature>
<dbReference type="GO" id="GO:0006970">
    <property type="term" value="P:response to osmotic stress"/>
    <property type="evidence" value="ECO:0007669"/>
    <property type="project" value="InterPro"/>
</dbReference>
<protein>
    <submittedName>
        <fullName evidence="3">Uncharacterized protein</fullName>
    </submittedName>
</protein>
<evidence type="ECO:0000256" key="2">
    <source>
        <dbReference type="SAM" id="SignalP"/>
    </source>
</evidence>
<feature type="chain" id="PRO_5001640378" evidence="2">
    <location>
        <begin position="25"/>
        <end position="126"/>
    </location>
</feature>
<dbReference type="InterPro" id="IPR038930">
    <property type="entry name" value="CEP13/CEP14"/>
</dbReference>
<keyword evidence="4" id="KW-1185">Reference proteome</keyword>
<proteinExistence type="predicted"/>
<evidence type="ECO:0000256" key="1">
    <source>
        <dbReference type="SAM" id="MobiDB-lite"/>
    </source>
</evidence>
<organism evidence="3 4">
    <name type="scientific">Jatropha curcas</name>
    <name type="common">Barbados nut</name>
    <dbReference type="NCBI Taxonomy" id="180498"/>
    <lineage>
        <taxon>Eukaryota</taxon>
        <taxon>Viridiplantae</taxon>
        <taxon>Streptophyta</taxon>
        <taxon>Embryophyta</taxon>
        <taxon>Tracheophyta</taxon>
        <taxon>Spermatophyta</taxon>
        <taxon>Magnoliopsida</taxon>
        <taxon>eudicotyledons</taxon>
        <taxon>Gunneridae</taxon>
        <taxon>Pentapetalae</taxon>
        <taxon>rosids</taxon>
        <taxon>fabids</taxon>
        <taxon>Malpighiales</taxon>
        <taxon>Euphorbiaceae</taxon>
        <taxon>Crotonoideae</taxon>
        <taxon>Jatropheae</taxon>
        <taxon>Jatropha</taxon>
    </lineage>
</organism>
<keyword evidence="2" id="KW-0732">Signal</keyword>
<dbReference type="PANTHER" id="PTHR37180">
    <property type="entry name" value="PRECURSOR OF CEP14"/>
    <property type="match status" value="1"/>
</dbReference>
<dbReference type="AlphaFoldDB" id="A0A067LC03"/>
<dbReference type="OrthoDB" id="1287220at2759"/>
<name>A0A067LC03_JATCU</name>
<gene>
    <name evidence="3" type="ORF">JCGZ_13467</name>
</gene>
<accession>A0A067LC03</accession>
<reference evidence="3 4" key="1">
    <citation type="journal article" date="2014" name="PLoS ONE">
        <title>Global Analysis of Gene Expression Profiles in Physic Nut (Jatropha curcas L.) Seedlings Exposed to Salt Stress.</title>
        <authorList>
            <person name="Zhang L."/>
            <person name="Zhang C."/>
            <person name="Wu P."/>
            <person name="Chen Y."/>
            <person name="Li M."/>
            <person name="Jiang H."/>
            <person name="Wu G."/>
        </authorList>
    </citation>
    <scope>NUCLEOTIDE SEQUENCE [LARGE SCALE GENOMIC DNA]</scope>
    <source>
        <strain evidence="4">cv. GZQX0401</strain>
        <tissue evidence="3">Young leaves</tissue>
    </source>
</reference>
<evidence type="ECO:0000313" key="3">
    <source>
        <dbReference type="EMBL" id="KDP46021.1"/>
    </source>
</evidence>
<dbReference type="PANTHER" id="PTHR37180:SF2">
    <property type="entry name" value="PRECURSOR OF CEP14"/>
    <property type="match status" value="1"/>
</dbReference>
<feature type="signal peptide" evidence="2">
    <location>
        <begin position="1"/>
        <end position="24"/>
    </location>
</feature>
<feature type="region of interest" description="Disordered" evidence="1">
    <location>
        <begin position="62"/>
        <end position="84"/>
    </location>
</feature>
<evidence type="ECO:0000313" key="4">
    <source>
        <dbReference type="Proteomes" id="UP000027138"/>
    </source>
</evidence>
<dbReference type="Proteomes" id="UP000027138">
    <property type="component" value="Unassembled WGS sequence"/>
</dbReference>
<dbReference type="GO" id="GO:0006995">
    <property type="term" value="P:cellular response to nitrogen starvation"/>
    <property type="evidence" value="ECO:0007669"/>
    <property type="project" value="InterPro"/>
</dbReference>
<dbReference type="EMBL" id="KK914222">
    <property type="protein sequence ID" value="KDP46021.1"/>
    <property type="molecule type" value="Genomic_DNA"/>
</dbReference>
<sequence>MALLSRIALIFLLALLCLSPSLEARKLPQVEKAIPSETRNLSKIDRVLQSVTSSRIGHYQILQPFPNPGGTGDSRALRSAPRPGAGHYQIVSSPGIARGQALQSVPSSGIGDYRTLQSVPSPGVGN</sequence>